<organism evidence="1 2">
    <name type="scientific">Amycolatopsis mongoliensis</name>
    <dbReference type="NCBI Taxonomy" id="715475"/>
    <lineage>
        <taxon>Bacteria</taxon>
        <taxon>Bacillati</taxon>
        <taxon>Actinomycetota</taxon>
        <taxon>Actinomycetes</taxon>
        <taxon>Pseudonocardiales</taxon>
        <taxon>Pseudonocardiaceae</taxon>
        <taxon>Amycolatopsis</taxon>
    </lineage>
</organism>
<reference evidence="1 2" key="1">
    <citation type="submission" date="2023-06" db="EMBL/GenBank/DDBJ databases">
        <authorList>
            <person name="Oyuntsetseg B."/>
            <person name="Kim S.B."/>
        </authorList>
    </citation>
    <scope>NUCLEOTIDE SEQUENCE [LARGE SCALE GENOMIC DNA]</scope>
    <source>
        <strain evidence="1 2">4-36</strain>
    </source>
</reference>
<keyword evidence="2" id="KW-1185">Reference proteome</keyword>
<dbReference type="Proteomes" id="UP001239397">
    <property type="component" value="Chromosome"/>
</dbReference>
<dbReference type="RefSeq" id="WP_285994879.1">
    <property type="nucleotide sequence ID" value="NZ_CP127295.1"/>
</dbReference>
<evidence type="ECO:0000313" key="1">
    <source>
        <dbReference type="EMBL" id="WIX98394.1"/>
    </source>
</evidence>
<protein>
    <submittedName>
        <fullName evidence="1">Phosphate transport system regulatory protein PhoU</fullName>
    </submittedName>
</protein>
<name>A0A9Y2NHP1_9PSEU</name>
<sequence>MRTATSEQLARAAADLRRLARSTAAAMERASVALAEADAALADEIVADSVRLDREREELARKAPGLRAPAVTVLATIHALTELERMSLLALAVARAVQRCYPHPVLPHELTPDFVEMGRIAVWLAELTAGTGEVRSLISIEDDLDDLRRIVADVRNRCDGTAVADVVLLSRHYERFADHAVLLGRLMKSAVPRSQATGTAA</sequence>
<dbReference type="EMBL" id="CP127295">
    <property type="protein sequence ID" value="WIX98394.1"/>
    <property type="molecule type" value="Genomic_DNA"/>
</dbReference>
<dbReference type="AlphaFoldDB" id="A0A9Y2NHP1"/>
<accession>A0A9Y2NHP1</accession>
<dbReference type="InterPro" id="IPR038078">
    <property type="entry name" value="PhoU-like_sf"/>
</dbReference>
<dbReference type="KEGG" id="amog:QRX60_30540"/>
<dbReference type="SUPFAM" id="SSF109755">
    <property type="entry name" value="PhoU-like"/>
    <property type="match status" value="1"/>
</dbReference>
<dbReference type="Gene3D" id="1.20.58.220">
    <property type="entry name" value="Phosphate transport system protein phou homolog 2, domain 2"/>
    <property type="match status" value="1"/>
</dbReference>
<proteinExistence type="predicted"/>
<gene>
    <name evidence="1" type="ORF">QRX60_30540</name>
</gene>
<evidence type="ECO:0000313" key="2">
    <source>
        <dbReference type="Proteomes" id="UP001239397"/>
    </source>
</evidence>